<dbReference type="STRING" id="5762.D2V3M9"/>
<dbReference type="VEuPathDB" id="AmoebaDB:NAEGRDRAFT_46426"/>
<name>D2V3M9_NAEGR</name>
<dbReference type="Proteomes" id="UP000006671">
    <property type="component" value="Unassembled WGS sequence"/>
</dbReference>
<dbReference type="InParanoid" id="D2V3M9"/>
<dbReference type="AlphaFoldDB" id="D2V3M9"/>
<protein>
    <submittedName>
        <fullName evidence="2">Predicted protein</fullName>
    </submittedName>
</protein>
<dbReference type="PANTHER" id="PTHR12905">
    <property type="entry name" value="METALLOPHOSPHOESTERASE"/>
    <property type="match status" value="1"/>
</dbReference>
<proteinExistence type="predicted"/>
<dbReference type="eggNOG" id="KOG3947">
    <property type="taxonomic scope" value="Eukaryota"/>
</dbReference>
<evidence type="ECO:0000259" key="1">
    <source>
        <dbReference type="Pfam" id="PF00149"/>
    </source>
</evidence>
<sequence>MANTLECSIDNLPMMEKHPHHKLTIVHMSDSHISHQFLKSIPDGDIFIHSGDISHKSEWYDWQQKIEKELEKNPNLNREELYESTPSISSFNEWIGELPHPIKIVIAGNHEMGFNGLTRSFIRKNILPNAIYLQDQTLIINYKGQELLRLYGTPWTTSSNMGFSISRHRIKDKWEKIPMETDVLITHLPPFGIMDLASGKDPAFFCDYCKKEHKYRKHWGNVELRNKAIELNSKGCLQAHLYGHVHEFHGTTVEPITKDSSRPLLYSNAASVGSHTDKNILKPNVIEILPRKLQLI</sequence>
<gene>
    <name evidence="2" type="ORF">NAEGRDRAFT_46426</name>
</gene>
<accession>D2V3M9</accession>
<dbReference type="OMA" id="HVHEFHG"/>
<dbReference type="InterPro" id="IPR029052">
    <property type="entry name" value="Metallo-depent_PP-like"/>
</dbReference>
<dbReference type="Gene3D" id="3.60.21.10">
    <property type="match status" value="1"/>
</dbReference>
<dbReference type="GO" id="GO:0016787">
    <property type="term" value="F:hydrolase activity"/>
    <property type="evidence" value="ECO:0007669"/>
    <property type="project" value="InterPro"/>
</dbReference>
<dbReference type="EMBL" id="GG738850">
    <property type="protein sequence ID" value="EFC48665.1"/>
    <property type="molecule type" value="Genomic_DNA"/>
</dbReference>
<dbReference type="KEGG" id="ngr:NAEGRDRAFT_46426"/>
<evidence type="ECO:0000313" key="2">
    <source>
        <dbReference type="EMBL" id="EFC48665.1"/>
    </source>
</evidence>
<dbReference type="Pfam" id="PF00149">
    <property type="entry name" value="Metallophos"/>
    <property type="match status" value="1"/>
</dbReference>
<organism evidence="3">
    <name type="scientific">Naegleria gruberi</name>
    <name type="common">Amoeba</name>
    <dbReference type="NCBI Taxonomy" id="5762"/>
    <lineage>
        <taxon>Eukaryota</taxon>
        <taxon>Discoba</taxon>
        <taxon>Heterolobosea</taxon>
        <taxon>Tetramitia</taxon>
        <taxon>Eutetramitia</taxon>
        <taxon>Vahlkampfiidae</taxon>
        <taxon>Naegleria</taxon>
    </lineage>
</organism>
<dbReference type="InterPro" id="IPR051693">
    <property type="entry name" value="UPF0046_metallophosphoest"/>
</dbReference>
<dbReference type="SUPFAM" id="SSF56300">
    <property type="entry name" value="Metallo-dependent phosphatases"/>
    <property type="match status" value="1"/>
</dbReference>
<reference evidence="2 3" key="1">
    <citation type="journal article" date="2010" name="Cell">
        <title>The genome of Naegleria gruberi illuminates early eukaryotic versatility.</title>
        <authorList>
            <person name="Fritz-Laylin L.K."/>
            <person name="Prochnik S.E."/>
            <person name="Ginger M.L."/>
            <person name="Dacks J.B."/>
            <person name="Carpenter M.L."/>
            <person name="Field M.C."/>
            <person name="Kuo A."/>
            <person name="Paredez A."/>
            <person name="Chapman J."/>
            <person name="Pham J."/>
            <person name="Shu S."/>
            <person name="Neupane R."/>
            <person name="Cipriano M."/>
            <person name="Mancuso J."/>
            <person name="Tu H."/>
            <person name="Salamov A."/>
            <person name="Lindquist E."/>
            <person name="Shapiro H."/>
            <person name="Lucas S."/>
            <person name="Grigoriev I.V."/>
            <person name="Cande W.Z."/>
            <person name="Fulton C."/>
            <person name="Rokhsar D.S."/>
            <person name="Dawson S.C."/>
        </authorList>
    </citation>
    <scope>NUCLEOTIDE SEQUENCE [LARGE SCALE GENOMIC DNA]</scope>
    <source>
        <strain evidence="2 3">NEG-M</strain>
    </source>
</reference>
<dbReference type="GeneID" id="8852519"/>
<keyword evidence="3" id="KW-1185">Reference proteome</keyword>
<dbReference type="OrthoDB" id="630188at2759"/>
<dbReference type="InterPro" id="IPR004843">
    <property type="entry name" value="Calcineurin-like_PHP"/>
</dbReference>
<evidence type="ECO:0000313" key="3">
    <source>
        <dbReference type="Proteomes" id="UP000006671"/>
    </source>
</evidence>
<dbReference type="PANTHER" id="PTHR12905:SF0">
    <property type="entry name" value="CALCINEURIN-LIKE PHOSPHOESTERASE DOMAIN-CONTAINING PROTEIN"/>
    <property type="match status" value="1"/>
</dbReference>
<feature type="domain" description="Calcineurin-like phosphoesterase" evidence="1">
    <location>
        <begin position="24"/>
        <end position="247"/>
    </location>
</feature>
<dbReference type="RefSeq" id="XP_002681409.1">
    <property type="nucleotide sequence ID" value="XM_002681363.1"/>
</dbReference>